<gene>
    <name evidence="2" type="ORF">PGT21_010301</name>
</gene>
<evidence type="ECO:0000256" key="1">
    <source>
        <dbReference type="SAM" id="MobiDB-lite"/>
    </source>
</evidence>
<name>A0A5B0MN90_PUCGR</name>
<dbReference type="AlphaFoldDB" id="A0A5B0MN90"/>
<feature type="compositionally biased region" description="Polar residues" evidence="1">
    <location>
        <begin position="10"/>
        <end position="41"/>
    </location>
</feature>
<accession>A0A5B0MN90</accession>
<keyword evidence="3" id="KW-1185">Reference proteome</keyword>
<comment type="caution">
    <text evidence="2">The sequence shown here is derived from an EMBL/GenBank/DDBJ whole genome shotgun (WGS) entry which is preliminary data.</text>
</comment>
<feature type="compositionally biased region" description="Low complexity" evidence="1">
    <location>
        <begin position="53"/>
        <end position="69"/>
    </location>
</feature>
<feature type="region of interest" description="Disordered" evidence="1">
    <location>
        <begin position="1"/>
        <end position="81"/>
    </location>
</feature>
<dbReference type="EMBL" id="VSWC01000144">
    <property type="protein sequence ID" value="KAA1077499.1"/>
    <property type="molecule type" value="Genomic_DNA"/>
</dbReference>
<evidence type="ECO:0000313" key="2">
    <source>
        <dbReference type="EMBL" id="KAA1077499.1"/>
    </source>
</evidence>
<feature type="compositionally biased region" description="Polar residues" evidence="1">
    <location>
        <begin position="72"/>
        <end position="81"/>
    </location>
</feature>
<proteinExistence type="predicted"/>
<evidence type="ECO:0000313" key="3">
    <source>
        <dbReference type="Proteomes" id="UP000324748"/>
    </source>
</evidence>
<protein>
    <submittedName>
        <fullName evidence="2">Uncharacterized protein</fullName>
    </submittedName>
</protein>
<organism evidence="2 3">
    <name type="scientific">Puccinia graminis f. sp. tritici</name>
    <dbReference type="NCBI Taxonomy" id="56615"/>
    <lineage>
        <taxon>Eukaryota</taxon>
        <taxon>Fungi</taxon>
        <taxon>Dikarya</taxon>
        <taxon>Basidiomycota</taxon>
        <taxon>Pucciniomycotina</taxon>
        <taxon>Pucciniomycetes</taxon>
        <taxon>Pucciniales</taxon>
        <taxon>Pucciniaceae</taxon>
        <taxon>Puccinia</taxon>
    </lineage>
</organism>
<reference evidence="2 3" key="1">
    <citation type="submission" date="2019-05" db="EMBL/GenBank/DDBJ databases">
        <title>Emergence of the Ug99 lineage of the wheat stem rust pathogen through somatic hybridization.</title>
        <authorList>
            <person name="Li F."/>
            <person name="Upadhyaya N.M."/>
            <person name="Sperschneider J."/>
            <person name="Matny O."/>
            <person name="Nguyen-Phuc H."/>
            <person name="Mago R."/>
            <person name="Raley C."/>
            <person name="Miller M.E."/>
            <person name="Silverstein K.A.T."/>
            <person name="Henningsen E."/>
            <person name="Hirsch C.D."/>
            <person name="Visser B."/>
            <person name="Pretorius Z.A."/>
            <person name="Steffenson B.J."/>
            <person name="Schwessinger B."/>
            <person name="Dodds P.N."/>
            <person name="Figueroa M."/>
        </authorList>
    </citation>
    <scope>NUCLEOTIDE SEQUENCE [LARGE SCALE GENOMIC DNA]</scope>
    <source>
        <strain evidence="2">21-0</strain>
    </source>
</reference>
<dbReference type="Proteomes" id="UP000324748">
    <property type="component" value="Unassembled WGS sequence"/>
</dbReference>
<sequence length="81" mass="9209">MQEALFDKSNFGNHQTAQQFIINDPNQQPERQNLKQKLTQRSNSKNNDDFDDSTTGFSSSNRSNLSGLSDGQILQTSFWPN</sequence>